<name>A0A0X3AM99_9FLAO</name>
<evidence type="ECO:0000256" key="3">
    <source>
        <dbReference type="ARBA" id="ARBA00022692"/>
    </source>
</evidence>
<evidence type="ECO:0000256" key="2">
    <source>
        <dbReference type="ARBA" id="ARBA00022475"/>
    </source>
</evidence>
<keyword evidence="3 6" id="KW-0812">Transmembrane</keyword>
<evidence type="ECO:0000256" key="4">
    <source>
        <dbReference type="ARBA" id="ARBA00022989"/>
    </source>
</evidence>
<dbReference type="RefSeq" id="WP_055425512.1">
    <property type="nucleotide sequence ID" value="NZ_FCOR01000006.1"/>
</dbReference>
<feature type="transmembrane region" description="Helical" evidence="6">
    <location>
        <begin position="59"/>
        <end position="78"/>
    </location>
</feature>
<feature type="transmembrane region" description="Helical" evidence="6">
    <location>
        <begin position="84"/>
        <end position="107"/>
    </location>
</feature>
<reference evidence="7 8" key="1">
    <citation type="submission" date="2016-01" db="EMBL/GenBank/DDBJ databases">
        <authorList>
            <person name="McClelland M."/>
            <person name="Jain A."/>
            <person name="Saraogi P."/>
            <person name="Mendelson R."/>
            <person name="Westerman R."/>
            <person name="SanMiguel P."/>
            <person name="Csonka L."/>
        </authorList>
    </citation>
    <scope>NUCLEOTIDE SEQUENCE [LARGE SCALE GENOMIC DNA]</scope>
    <source>
        <strain evidence="7 8">R-53146</strain>
    </source>
</reference>
<protein>
    <submittedName>
        <fullName evidence="7">Holin-like protein</fullName>
    </submittedName>
</protein>
<dbReference type="STRING" id="1586267.GCA_001418685_01159"/>
<accession>A0A0X3AM99</accession>
<organism evidence="7 8">
    <name type="scientific">Apibacter mensalis</name>
    <dbReference type="NCBI Taxonomy" id="1586267"/>
    <lineage>
        <taxon>Bacteria</taxon>
        <taxon>Pseudomonadati</taxon>
        <taxon>Bacteroidota</taxon>
        <taxon>Flavobacteriia</taxon>
        <taxon>Flavobacteriales</taxon>
        <taxon>Weeksellaceae</taxon>
        <taxon>Apibacter</taxon>
    </lineage>
</organism>
<dbReference type="Proteomes" id="UP000182761">
    <property type="component" value="Unassembled WGS sequence"/>
</dbReference>
<comment type="subcellular location">
    <subcellularLocation>
        <location evidence="1">Cell membrane</location>
        <topology evidence="1">Multi-pass membrane protein</topology>
    </subcellularLocation>
</comment>
<gene>
    <name evidence="7" type="ORF">Ga0061079_10674</name>
</gene>
<keyword evidence="2" id="KW-1003">Cell membrane</keyword>
<sequence length="112" mass="12656">MKLISQLGIILLLYFIGELIVFILQIKIPGSIIGMLLLLVSLQLNMIKVEDIKEVATFFLNNMLILFIPLGVGLASQWDLISKEWLAILISIIFSTFIVLLTVSLLVRKKKE</sequence>
<dbReference type="GO" id="GO:0005886">
    <property type="term" value="C:plasma membrane"/>
    <property type="evidence" value="ECO:0007669"/>
    <property type="project" value="UniProtKB-SubCell"/>
</dbReference>
<evidence type="ECO:0000256" key="5">
    <source>
        <dbReference type="ARBA" id="ARBA00023136"/>
    </source>
</evidence>
<evidence type="ECO:0000313" key="7">
    <source>
        <dbReference type="EMBL" id="CVK16309.1"/>
    </source>
</evidence>
<evidence type="ECO:0000256" key="6">
    <source>
        <dbReference type="SAM" id="Phobius"/>
    </source>
</evidence>
<keyword evidence="8" id="KW-1185">Reference proteome</keyword>
<dbReference type="InterPro" id="IPR005538">
    <property type="entry name" value="LrgA/CidA"/>
</dbReference>
<dbReference type="EMBL" id="FCOR01000006">
    <property type="protein sequence ID" value="CVK16309.1"/>
    <property type="molecule type" value="Genomic_DNA"/>
</dbReference>
<feature type="transmembrane region" description="Helical" evidence="6">
    <location>
        <begin position="7"/>
        <end position="24"/>
    </location>
</feature>
<dbReference type="Pfam" id="PF03788">
    <property type="entry name" value="LrgA"/>
    <property type="match status" value="1"/>
</dbReference>
<dbReference type="OrthoDB" id="3176438at2"/>
<evidence type="ECO:0000313" key="8">
    <source>
        <dbReference type="Proteomes" id="UP000182761"/>
    </source>
</evidence>
<keyword evidence="5 6" id="KW-0472">Membrane</keyword>
<proteinExistence type="predicted"/>
<evidence type="ECO:0000256" key="1">
    <source>
        <dbReference type="ARBA" id="ARBA00004651"/>
    </source>
</evidence>
<dbReference type="PANTHER" id="PTHR33931:SF2">
    <property type="entry name" value="HOLIN-LIKE PROTEIN CIDA"/>
    <property type="match status" value="1"/>
</dbReference>
<dbReference type="PANTHER" id="PTHR33931">
    <property type="entry name" value="HOLIN-LIKE PROTEIN CIDA-RELATED"/>
    <property type="match status" value="1"/>
</dbReference>
<feature type="transmembrane region" description="Helical" evidence="6">
    <location>
        <begin position="30"/>
        <end position="47"/>
    </location>
</feature>
<dbReference type="AlphaFoldDB" id="A0A0X3AM99"/>
<keyword evidence="4 6" id="KW-1133">Transmembrane helix</keyword>